<gene>
    <name evidence="1" type="ORF">LX15_002499</name>
</gene>
<evidence type="ECO:0000313" key="2">
    <source>
        <dbReference type="Proteomes" id="UP001205311"/>
    </source>
</evidence>
<organism evidence="1 2">
    <name type="scientific">Streptoalloteichus tenebrarius (strain ATCC 17920 / DSM 40477 / JCM 4838 / CBS 697.72 / NBRC 16177 / NCIMB 11028 / NRRL B-12390 / A12253. 1 / ISP 5477)</name>
    <name type="common">Streptomyces tenebrarius</name>
    <dbReference type="NCBI Taxonomy" id="1933"/>
    <lineage>
        <taxon>Bacteria</taxon>
        <taxon>Bacillati</taxon>
        <taxon>Actinomycetota</taxon>
        <taxon>Actinomycetes</taxon>
        <taxon>Pseudonocardiales</taxon>
        <taxon>Pseudonocardiaceae</taxon>
        <taxon>Streptoalloteichus</taxon>
    </lineage>
</organism>
<name>A0ABT1HTH8_STRSD</name>
<sequence length="102" mass="11263">MDSVLLISMPYMERRAYVTCAKQWSEVSVVCASAPRTYREHVATVGDERLVIDDLVGDLQRIIEYPALGYAIPQEIPPAVMAAYERLVGAGFTSRLIGNVTS</sequence>
<evidence type="ECO:0000313" key="1">
    <source>
        <dbReference type="EMBL" id="MCP2258801.1"/>
    </source>
</evidence>
<protein>
    <submittedName>
        <fullName evidence="1">Uncharacterized protein</fullName>
    </submittedName>
</protein>
<accession>A0ABT1HTH8</accession>
<dbReference type="Proteomes" id="UP001205311">
    <property type="component" value="Unassembled WGS sequence"/>
</dbReference>
<dbReference type="EMBL" id="JAMTCP010000011">
    <property type="protein sequence ID" value="MCP2258801.1"/>
    <property type="molecule type" value="Genomic_DNA"/>
</dbReference>
<comment type="caution">
    <text evidence="1">The sequence shown here is derived from an EMBL/GenBank/DDBJ whole genome shotgun (WGS) entry which is preliminary data.</text>
</comment>
<reference evidence="1 2" key="1">
    <citation type="submission" date="2022-06" db="EMBL/GenBank/DDBJ databases">
        <title>Genomic Encyclopedia of Archaeal and Bacterial Type Strains, Phase II (KMG-II): from individual species to whole genera.</title>
        <authorList>
            <person name="Goeker M."/>
        </authorList>
    </citation>
    <scope>NUCLEOTIDE SEQUENCE [LARGE SCALE GENOMIC DNA]</scope>
    <source>
        <strain evidence="1 2">DSM 40477</strain>
    </source>
</reference>
<keyword evidence="2" id="KW-1185">Reference proteome</keyword>
<proteinExistence type="predicted"/>